<keyword evidence="4" id="KW-0539">Nucleus</keyword>
<evidence type="ECO:0000256" key="2">
    <source>
        <dbReference type="ARBA" id="ARBA00007560"/>
    </source>
</evidence>
<dbReference type="GO" id="GO:0016593">
    <property type="term" value="C:Cdc73/Paf1 complex"/>
    <property type="evidence" value="ECO:0007669"/>
    <property type="project" value="InterPro"/>
</dbReference>
<feature type="compositionally biased region" description="Acidic residues" evidence="5">
    <location>
        <begin position="405"/>
        <end position="425"/>
    </location>
</feature>
<feature type="region of interest" description="Disordered" evidence="5">
    <location>
        <begin position="361"/>
        <end position="425"/>
    </location>
</feature>
<dbReference type="AlphaFoldDB" id="A0A085N7X2"/>
<evidence type="ECO:0000313" key="8">
    <source>
        <dbReference type="Proteomes" id="UP000030764"/>
    </source>
</evidence>
<dbReference type="InterPro" id="IPR007133">
    <property type="entry name" value="RNA_pol_II-assoc_Paf1"/>
</dbReference>
<dbReference type="PANTHER" id="PTHR23188">
    <property type="entry name" value="RNA POLYMERASE II-ASSOCIATED FACTOR 1 HOMOLOG"/>
    <property type="match status" value="1"/>
</dbReference>
<evidence type="ECO:0000256" key="4">
    <source>
        <dbReference type="ARBA" id="ARBA00023242"/>
    </source>
</evidence>
<evidence type="ECO:0000313" key="7">
    <source>
        <dbReference type="EMBL" id="KFD65568.1"/>
    </source>
</evidence>
<sequence length="425" mass="49130">MGESSNSRHSSRHSIGDFISDRDFRCRISYTNTLPDVPFETKFIPYPFDLKRYVPYKPTKLETSFKFDQLVEKDLEICFDLVTASGFKNDTSAPLDPVDQRLVEEEEQLSVEEKRSKHHGLVVPWMRRTEYISSDFGNYSKLSAKARIKIGLTAANFQEETPVYRSRESQLQAIGKTFEEVEKARLDKPGVDIVEEMPILPDFEMWKLACAQVIFDVDPTPKDMEPSAGLKVEKFALIRGMTDEHGEQFVAYLLPTMETCDKIAQNADSISEGDLLEYRLFRQYNWILKSKASAGYEENYFFHIKDGQVRYNELETRVHLSRRKLQKNNRAIFDSHILVRYRELNEQELQAQAARVMALEPPIAESDESEEAESEKAVEEEEKDQLLDEKDDVPQTVVTTKSESEDTQDEDYQCEASTEDLTEDE</sequence>
<dbReference type="Proteomes" id="UP000030764">
    <property type="component" value="Unassembled WGS sequence"/>
</dbReference>
<dbReference type="GO" id="GO:0003682">
    <property type="term" value="F:chromatin binding"/>
    <property type="evidence" value="ECO:0007669"/>
    <property type="project" value="TreeGrafter"/>
</dbReference>
<comment type="similarity">
    <text evidence="2">Belongs to the PAF1 family.</text>
</comment>
<evidence type="ECO:0000256" key="1">
    <source>
        <dbReference type="ARBA" id="ARBA00004123"/>
    </source>
</evidence>
<dbReference type="GO" id="GO:0006368">
    <property type="term" value="P:transcription elongation by RNA polymerase II"/>
    <property type="evidence" value="ECO:0007669"/>
    <property type="project" value="InterPro"/>
</dbReference>
<proteinExistence type="inferred from homology"/>
<evidence type="ECO:0000256" key="5">
    <source>
        <dbReference type="SAM" id="MobiDB-lite"/>
    </source>
</evidence>
<dbReference type="EMBL" id="KL367536">
    <property type="protein sequence ID" value="KFD65568.1"/>
    <property type="molecule type" value="Genomic_DNA"/>
</dbReference>
<keyword evidence="8" id="KW-1185">Reference proteome</keyword>
<dbReference type="GO" id="GO:0000993">
    <property type="term" value="F:RNA polymerase II complex binding"/>
    <property type="evidence" value="ECO:0007669"/>
    <property type="project" value="TreeGrafter"/>
</dbReference>
<comment type="subcellular location">
    <subcellularLocation>
        <location evidence="1">Nucleus</location>
    </subcellularLocation>
</comment>
<accession>A0A085N7X2</accession>
<dbReference type="Pfam" id="PF03985">
    <property type="entry name" value="Paf1"/>
    <property type="match status" value="1"/>
</dbReference>
<reference evidence="7 8" key="1">
    <citation type="journal article" date="2014" name="Nat. Genet.">
        <title>Genome and transcriptome of the porcine whipworm Trichuris suis.</title>
        <authorList>
            <person name="Jex A.R."/>
            <person name="Nejsum P."/>
            <person name="Schwarz E.M."/>
            <person name="Hu L."/>
            <person name="Young N.D."/>
            <person name="Hall R.S."/>
            <person name="Korhonen P.K."/>
            <person name="Liao S."/>
            <person name="Thamsborg S."/>
            <person name="Xia J."/>
            <person name="Xu P."/>
            <person name="Wang S."/>
            <person name="Scheerlinck J.P."/>
            <person name="Hofmann A."/>
            <person name="Sternberg P.W."/>
            <person name="Wang J."/>
            <person name="Gasser R.B."/>
        </authorList>
    </citation>
    <scope>NUCLEOTIDE SEQUENCE [LARGE SCALE GENOMIC DNA]</scope>
    <source>
        <strain evidence="7">DCEP-RM93F</strain>
        <strain evidence="6">DCEP-RM93M</strain>
    </source>
</reference>
<name>A0A085N7X2_9BILA</name>
<feature type="compositionally biased region" description="Acidic residues" evidence="5">
    <location>
        <begin position="365"/>
        <end position="383"/>
    </location>
</feature>
<dbReference type="PANTHER" id="PTHR23188:SF12">
    <property type="entry name" value="RNA POLYMERASE II-ASSOCIATED FACTOR 1 HOMOLOG"/>
    <property type="match status" value="1"/>
</dbReference>
<dbReference type="Proteomes" id="UP000030758">
    <property type="component" value="Unassembled WGS sequence"/>
</dbReference>
<organism evidence="7">
    <name type="scientific">Trichuris suis</name>
    <name type="common">pig whipworm</name>
    <dbReference type="NCBI Taxonomy" id="68888"/>
    <lineage>
        <taxon>Eukaryota</taxon>
        <taxon>Metazoa</taxon>
        <taxon>Ecdysozoa</taxon>
        <taxon>Nematoda</taxon>
        <taxon>Enoplea</taxon>
        <taxon>Dorylaimia</taxon>
        <taxon>Trichinellida</taxon>
        <taxon>Trichuridae</taxon>
        <taxon>Trichuris</taxon>
    </lineage>
</organism>
<gene>
    <name evidence="6" type="ORF">M513_05931</name>
    <name evidence="7" type="ORF">M514_05931</name>
</gene>
<dbReference type="EMBL" id="KL363219">
    <property type="protein sequence ID" value="KFD53221.1"/>
    <property type="molecule type" value="Genomic_DNA"/>
</dbReference>
<evidence type="ECO:0000256" key="3">
    <source>
        <dbReference type="ARBA" id="ARBA00020462"/>
    </source>
</evidence>
<dbReference type="OrthoDB" id="10260285at2759"/>
<protein>
    <recommendedName>
        <fullName evidence="3">RNA polymerase II-associated factor 1 homolog</fullName>
    </recommendedName>
</protein>
<evidence type="ECO:0000313" key="6">
    <source>
        <dbReference type="EMBL" id="KFD53221.1"/>
    </source>
</evidence>